<name>A0ABQ9E176_TEGGR</name>
<feature type="region of interest" description="Disordered" evidence="1">
    <location>
        <begin position="161"/>
        <end position="180"/>
    </location>
</feature>
<keyword evidence="2" id="KW-1133">Transmembrane helix</keyword>
<feature type="transmembrane region" description="Helical" evidence="2">
    <location>
        <begin position="131"/>
        <end position="153"/>
    </location>
</feature>
<accession>A0ABQ9E176</accession>
<reference evidence="3 4" key="1">
    <citation type="submission" date="2022-12" db="EMBL/GenBank/DDBJ databases">
        <title>Chromosome-level genome of Tegillarca granosa.</title>
        <authorList>
            <person name="Kim J."/>
        </authorList>
    </citation>
    <scope>NUCLEOTIDE SEQUENCE [LARGE SCALE GENOMIC DNA]</scope>
    <source>
        <strain evidence="3">Teg-2019</strain>
        <tissue evidence="3">Adductor muscle</tissue>
    </source>
</reference>
<organism evidence="3 4">
    <name type="scientific">Tegillarca granosa</name>
    <name type="common">Malaysian cockle</name>
    <name type="synonym">Anadara granosa</name>
    <dbReference type="NCBI Taxonomy" id="220873"/>
    <lineage>
        <taxon>Eukaryota</taxon>
        <taxon>Metazoa</taxon>
        <taxon>Spiralia</taxon>
        <taxon>Lophotrochozoa</taxon>
        <taxon>Mollusca</taxon>
        <taxon>Bivalvia</taxon>
        <taxon>Autobranchia</taxon>
        <taxon>Pteriomorphia</taxon>
        <taxon>Arcoida</taxon>
        <taxon>Arcoidea</taxon>
        <taxon>Arcidae</taxon>
        <taxon>Tegillarca</taxon>
    </lineage>
</organism>
<dbReference type="Proteomes" id="UP001217089">
    <property type="component" value="Unassembled WGS sequence"/>
</dbReference>
<evidence type="ECO:0000313" key="3">
    <source>
        <dbReference type="EMBL" id="KAJ8299017.1"/>
    </source>
</evidence>
<dbReference type="InterPro" id="IPR051223">
    <property type="entry name" value="Polycystin"/>
</dbReference>
<keyword evidence="2" id="KW-0472">Membrane</keyword>
<evidence type="ECO:0000313" key="4">
    <source>
        <dbReference type="Proteomes" id="UP001217089"/>
    </source>
</evidence>
<gene>
    <name evidence="3" type="ORF">KUTeg_023077</name>
</gene>
<evidence type="ECO:0000256" key="2">
    <source>
        <dbReference type="SAM" id="Phobius"/>
    </source>
</evidence>
<dbReference type="PANTHER" id="PTHR10877:SF194">
    <property type="entry name" value="LOCATION OF VULVA DEFECTIVE 1"/>
    <property type="match status" value="1"/>
</dbReference>
<dbReference type="PANTHER" id="PTHR10877">
    <property type="entry name" value="POLYCYSTIN FAMILY MEMBER"/>
    <property type="match status" value="1"/>
</dbReference>
<protein>
    <submittedName>
        <fullName evidence="3">Uncharacterized protein</fullName>
    </submittedName>
</protein>
<comment type="caution">
    <text evidence="3">The sequence shown here is derived from an EMBL/GenBank/DDBJ whole genome shotgun (WGS) entry which is preliminary data.</text>
</comment>
<sequence>MKFILKKEYEKLFCIIIKFVFVRYAFICGDWLSEKHSDGQTWRTLYPAEPDELDGNIMLNEMSKNHLFEDHLWLSVSMRPHFSRFSRVQRLWTIVSLLFLSMIASAMWYNTSDPSGGSTVSLGPLKLNYKIVYVGFMSAVIAAIPSLIIMLIFKNRRLKGEGKHDNKIHDNSQPLKYEDF</sequence>
<feature type="transmembrane region" description="Helical" evidence="2">
    <location>
        <begin position="91"/>
        <end position="111"/>
    </location>
</feature>
<evidence type="ECO:0000256" key="1">
    <source>
        <dbReference type="SAM" id="MobiDB-lite"/>
    </source>
</evidence>
<dbReference type="EMBL" id="JARBDR010000921">
    <property type="protein sequence ID" value="KAJ8299017.1"/>
    <property type="molecule type" value="Genomic_DNA"/>
</dbReference>
<proteinExistence type="predicted"/>
<keyword evidence="4" id="KW-1185">Reference proteome</keyword>
<keyword evidence="2" id="KW-0812">Transmembrane</keyword>